<sequence length="379" mass="43692">MTTLDRYHLMIVSQYFDSEFDFKTLVLVCKKFEDIMAMFHYNPITIYTETIKYFPNIETLHLRCDTDETFGNSILLYVEPYEYTERDTFNNYKDVWYGDTIGVKKKFFQIFVWFKVNYRTVVKNKNSNITFKNVAYTTHDRIKFGEKIPQEVTSLDDGCFWNCNTLIYINIPQKVTSIARDCFYKCTNLSGIKIPQSVTYISHNCFYGCCSLKRIDIPKILIGILGLTCLCGDLKMYGFDIPSSVEVINGKKFTQTNDLHSFTIPPHVKTIGTYCFYKCCVLESIEIPLTVTSLEAGCFSECSMLSNIILPSTITTLPSNCFSGCKKLSEITIPQSVECIECFCFYECESLKSIKISHNVRCNGEFCFDKNTKVIHDSV</sequence>
<dbReference type="PANTHER" id="PTHR45661:SF3">
    <property type="entry name" value="IG-LIKE DOMAIN-CONTAINING PROTEIN"/>
    <property type="match status" value="1"/>
</dbReference>
<dbReference type="Pfam" id="PF13306">
    <property type="entry name" value="LRR_5"/>
    <property type="match status" value="2"/>
</dbReference>
<protein>
    <recommendedName>
        <fullName evidence="3">Leucine rich repeat containing protein BspA family protein</fullName>
    </recommendedName>
</protein>
<accession>A0A0A1UEI8</accession>
<evidence type="ECO:0000313" key="2">
    <source>
        <dbReference type="Proteomes" id="UP000014680"/>
    </source>
</evidence>
<dbReference type="InterPro" id="IPR026906">
    <property type="entry name" value="LRR_5"/>
</dbReference>
<evidence type="ECO:0008006" key="3">
    <source>
        <dbReference type="Google" id="ProtNLM"/>
    </source>
</evidence>
<dbReference type="GeneID" id="14891333"/>
<gene>
    <name evidence="1" type="ORF">EIN_122220</name>
</gene>
<dbReference type="Gene3D" id="3.80.10.10">
    <property type="entry name" value="Ribonuclease Inhibitor"/>
    <property type="match status" value="2"/>
</dbReference>
<dbReference type="Proteomes" id="UP000014680">
    <property type="component" value="Unassembled WGS sequence"/>
</dbReference>
<dbReference type="AlphaFoldDB" id="A0A0A1UEI8"/>
<dbReference type="InterPro" id="IPR032675">
    <property type="entry name" value="LRR_dom_sf"/>
</dbReference>
<name>A0A0A1UEI8_ENTIV</name>
<keyword evidence="2" id="KW-1185">Reference proteome</keyword>
<dbReference type="SUPFAM" id="SSF52058">
    <property type="entry name" value="L domain-like"/>
    <property type="match status" value="1"/>
</dbReference>
<dbReference type="OrthoDB" id="25727at2759"/>
<dbReference type="RefSeq" id="XP_004259082.1">
    <property type="nucleotide sequence ID" value="XM_004259034.1"/>
</dbReference>
<dbReference type="KEGG" id="eiv:EIN_122220"/>
<dbReference type="PANTHER" id="PTHR45661">
    <property type="entry name" value="SURFACE ANTIGEN"/>
    <property type="match status" value="1"/>
</dbReference>
<dbReference type="EMBL" id="KB206380">
    <property type="protein sequence ID" value="ELP92311.1"/>
    <property type="molecule type" value="Genomic_DNA"/>
</dbReference>
<reference evidence="1 2" key="1">
    <citation type="submission" date="2012-10" db="EMBL/GenBank/DDBJ databases">
        <authorList>
            <person name="Zafar N."/>
            <person name="Inman J."/>
            <person name="Hall N."/>
            <person name="Lorenzi H."/>
            <person name="Caler E."/>
        </authorList>
    </citation>
    <scope>NUCLEOTIDE SEQUENCE [LARGE SCALE GENOMIC DNA]</scope>
    <source>
        <strain evidence="1 2">IP1</strain>
    </source>
</reference>
<organism evidence="1 2">
    <name type="scientific">Entamoeba invadens IP1</name>
    <dbReference type="NCBI Taxonomy" id="370355"/>
    <lineage>
        <taxon>Eukaryota</taxon>
        <taxon>Amoebozoa</taxon>
        <taxon>Evosea</taxon>
        <taxon>Archamoebae</taxon>
        <taxon>Mastigamoebida</taxon>
        <taxon>Entamoebidae</taxon>
        <taxon>Entamoeba</taxon>
    </lineage>
</organism>
<evidence type="ECO:0000313" key="1">
    <source>
        <dbReference type="EMBL" id="ELP92311.1"/>
    </source>
</evidence>
<dbReference type="InterPro" id="IPR053139">
    <property type="entry name" value="Surface_bspA-like"/>
</dbReference>
<proteinExistence type="predicted"/>
<dbReference type="VEuPathDB" id="AmoebaDB:EIN_122220"/>